<organism evidence="1">
    <name type="scientific">bioreactor metagenome</name>
    <dbReference type="NCBI Taxonomy" id="1076179"/>
    <lineage>
        <taxon>unclassified sequences</taxon>
        <taxon>metagenomes</taxon>
        <taxon>ecological metagenomes</taxon>
    </lineage>
</organism>
<comment type="caution">
    <text evidence="1">The sequence shown here is derived from an EMBL/GenBank/DDBJ whole genome shotgun (WGS) entry which is preliminary data.</text>
</comment>
<evidence type="ECO:0000313" key="1">
    <source>
        <dbReference type="EMBL" id="MPN47341.1"/>
    </source>
</evidence>
<gene>
    <name evidence="1" type="ORF">SDC9_194943</name>
</gene>
<protein>
    <submittedName>
        <fullName evidence="1">Uncharacterized protein</fullName>
    </submittedName>
</protein>
<proteinExistence type="predicted"/>
<sequence length="100" mass="11755">MAHQERLKFAESMSLEAYERCRVLAVRQALSVLTAHYVDGSLSGKQAEQVYGFISQHENQLDFKLIKMKLRWMLIANKYLPFVHKIYSHLSHYTKGLKHF</sequence>
<accession>A0A645I7P3</accession>
<reference evidence="1" key="1">
    <citation type="submission" date="2019-08" db="EMBL/GenBank/DDBJ databases">
        <authorList>
            <person name="Kucharzyk K."/>
            <person name="Murdoch R.W."/>
            <person name="Higgins S."/>
            <person name="Loffler F."/>
        </authorList>
    </citation>
    <scope>NUCLEOTIDE SEQUENCE</scope>
</reference>
<name>A0A645I7P3_9ZZZZ</name>
<dbReference type="AlphaFoldDB" id="A0A645I7P3"/>
<dbReference type="EMBL" id="VSSQ01108764">
    <property type="protein sequence ID" value="MPN47341.1"/>
    <property type="molecule type" value="Genomic_DNA"/>
</dbReference>